<sequence length="149" mass="16661">MFISRTSHPASLPLSNNLSTTIAALPQPPYQSSIHDYATRSKPIPAPLPPRAAEPARARRIVAADIVKTQPPSIRAYSKHTPFFHARCAPSRVHHDNHQQVRSLRAVLDMTSSWMCKCPGVKRGFQHAQQPVLLWSSAMAYCAYRQVVR</sequence>
<evidence type="ECO:0000313" key="1">
    <source>
        <dbReference type="EMBL" id="KAF2033463.1"/>
    </source>
</evidence>
<reference evidence="1" key="1">
    <citation type="journal article" date="2020" name="Stud. Mycol.">
        <title>101 Dothideomycetes genomes: a test case for predicting lifestyles and emergence of pathogens.</title>
        <authorList>
            <person name="Haridas S."/>
            <person name="Albert R."/>
            <person name="Binder M."/>
            <person name="Bloem J."/>
            <person name="Labutti K."/>
            <person name="Salamov A."/>
            <person name="Andreopoulos B."/>
            <person name="Baker S."/>
            <person name="Barry K."/>
            <person name="Bills G."/>
            <person name="Bluhm B."/>
            <person name="Cannon C."/>
            <person name="Castanera R."/>
            <person name="Culley D."/>
            <person name="Daum C."/>
            <person name="Ezra D."/>
            <person name="Gonzalez J."/>
            <person name="Henrissat B."/>
            <person name="Kuo A."/>
            <person name="Liang C."/>
            <person name="Lipzen A."/>
            <person name="Lutzoni F."/>
            <person name="Magnuson J."/>
            <person name="Mondo S."/>
            <person name="Nolan M."/>
            <person name="Ohm R."/>
            <person name="Pangilinan J."/>
            <person name="Park H.-J."/>
            <person name="Ramirez L."/>
            <person name="Alfaro M."/>
            <person name="Sun H."/>
            <person name="Tritt A."/>
            <person name="Yoshinaga Y."/>
            <person name="Zwiers L.-H."/>
            <person name="Turgeon B."/>
            <person name="Goodwin S."/>
            <person name="Spatafora J."/>
            <person name="Crous P."/>
            <person name="Grigoriev I."/>
        </authorList>
    </citation>
    <scope>NUCLEOTIDE SEQUENCE</scope>
    <source>
        <strain evidence="1">CBS 110217</strain>
    </source>
</reference>
<accession>A0A9P4HFC5</accession>
<dbReference type="Proteomes" id="UP000799777">
    <property type="component" value="Unassembled WGS sequence"/>
</dbReference>
<name>A0A9P4HFC5_9PLEO</name>
<keyword evidence="2" id="KW-1185">Reference proteome</keyword>
<proteinExistence type="predicted"/>
<organism evidence="1 2">
    <name type="scientific">Setomelanomma holmii</name>
    <dbReference type="NCBI Taxonomy" id="210430"/>
    <lineage>
        <taxon>Eukaryota</taxon>
        <taxon>Fungi</taxon>
        <taxon>Dikarya</taxon>
        <taxon>Ascomycota</taxon>
        <taxon>Pezizomycotina</taxon>
        <taxon>Dothideomycetes</taxon>
        <taxon>Pleosporomycetidae</taxon>
        <taxon>Pleosporales</taxon>
        <taxon>Pleosporineae</taxon>
        <taxon>Phaeosphaeriaceae</taxon>
        <taxon>Setomelanomma</taxon>
    </lineage>
</organism>
<dbReference type="AlphaFoldDB" id="A0A9P4HFC5"/>
<dbReference type="EMBL" id="ML978166">
    <property type="protein sequence ID" value="KAF2033463.1"/>
    <property type="molecule type" value="Genomic_DNA"/>
</dbReference>
<evidence type="ECO:0000313" key="2">
    <source>
        <dbReference type="Proteomes" id="UP000799777"/>
    </source>
</evidence>
<gene>
    <name evidence="1" type="ORF">EK21DRAFT_86260</name>
</gene>
<protein>
    <submittedName>
        <fullName evidence="1">Uncharacterized protein</fullName>
    </submittedName>
</protein>
<comment type="caution">
    <text evidence="1">The sequence shown here is derived from an EMBL/GenBank/DDBJ whole genome shotgun (WGS) entry which is preliminary data.</text>
</comment>